<evidence type="ECO:0000256" key="1">
    <source>
        <dbReference type="SAM" id="MobiDB-lite"/>
    </source>
</evidence>
<proteinExistence type="predicted"/>
<dbReference type="GeneID" id="87876074"/>
<comment type="caution">
    <text evidence="2">The sequence shown here is derived from an EMBL/GenBank/DDBJ whole genome shotgun (WGS) entry which is preliminary data.</text>
</comment>
<dbReference type="EMBL" id="JAULSX010000010">
    <property type="protein sequence ID" value="KAK3485373.1"/>
    <property type="molecule type" value="Genomic_DNA"/>
</dbReference>
<evidence type="ECO:0000313" key="2">
    <source>
        <dbReference type="EMBL" id="KAK3485373.1"/>
    </source>
</evidence>
<sequence length="250" mass="27111">MPTSDLGCHKCRQLRISKQDPASMNGLPTEVTGTPDDSGQHCRLPGLRTFNASSTATLMFSSGRGTTTTRQDLGCFDYSIQSMSLIIGFTSYNGRCLDDHRRRNMGMPSLASAGLVVKRFRPSGHPISDTTSGSSRDGTVCTVAEEPYRMHDTPKSPQCSRSSAHQKRTGFDGAPLRPVAWMWCRCVPIISILGHAASTTPSRYYTVPQVDPVSSDSSSDAKSMVVFGVVICFCRLYHDGSSGEQLASRS</sequence>
<protein>
    <submittedName>
        <fullName evidence="2">Uncharacterized protein</fullName>
    </submittedName>
</protein>
<organism evidence="2 3">
    <name type="scientific">Neurospora hispaniola</name>
    <dbReference type="NCBI Taxonomy" id="588809"/>
    <lineage>
        <taxon>Eukaryota</taxon>
        <taxon>Fungi</taxon>
        <taxon>Dikarya</taxon>
        <taxon>Ascomycota</taxon>
        <taxon>Pezizomycotina</taxon>
        <taxon>Sordariomycetes</taxon>
        <taxon>Sordariomycetidae</taxon>
        <taxon>Sordariales</taxon>
        <taxon>Sordariaceae</taxon>
        <taxon>Neurospora</taxon>
    </lineage>
</organism>
<reference evidence="2 3" key="1">
    <citation type="journal article" date="2023" name="Mol. Phylogenet. Evol.">
        <title>Genome-scale phylogeny and comparative genomics of the fungal order Sordariales.</title>
        <authorList>
            <person name="Hensen N."/>
            <person name="Bonometti L."/>
            <person name="Westerberg I."/>
            <person name="Brannstrom I.O."/>
            <person name="Guillou S."/>
            <person name="Cros-Aarteil S."/>
            <person name="Calhoun S."/>
            <person name="Haridas S."/>
            <person name="Kuo A."/>
            <person name="Mondo S."/>
            <person name="Pangilinan J."/>
            <person name="Riley R."/>
            <person name="LaButti K."/>
            <person name="Andreopoulos B."/>
            <person name="Lipzen A."/>
            <person name="Chen C."/>
            <person name="Yan M."/>
            <person name="Daum C."/>
            <person name="Ng V."/>
            <person name="Clum A."/>
            <person name="Steindorff A."/>
            <person name="Ohm R.A."/>
            <person name="Martin F."/>
            <person name="Silar P."/>
            <person name="Natvig D.O."/>
            <person name="Lalanne C."/>
            <person name="Gautier V."/>
            <person name="Ament-Velasquez S.L."/>
            <person name="Kruys A."/>
            <person name="Hutchinson M.I."/>
            <person name="Powell A.J."/>
            <person name="Barry K."/>
            <person name="Miller A.N."/>
            <person name="Grigoriev I.V."/>
            <person name="Debuchy R."/>
            <person name="Gladieux P."/>
            <person name="Hiltunen Thoren M."/>
            <person name="Johannesson H."/>
        </authorList>
    </citation>
    <scope>NUCLEOTIDE SEQUENCE [LARGE SCALE GENOMIC DNA]</scope>
    <source>
        <strain evidence="2 3">FGSC 10403</strain>
    </source>
</reference>
<keyword evidence="3" id="KW-1185">Reference proteome</keyword>
<gene>
    <name evidence="2" type="ORF">B0T23DRAFT_399951</name>
</gene>
<name>A0AAJ0MLX1_9PEZI</name>
<dbReference type="Proteomes" id="UP001285908">
    <property type="component" value="Unassembled WGS sequence"/>
</dbReference>
<dbReference type="AlphaFoldDB" id="A0AAJ0MLX1"/>
<accession>A0AAJ0MLX1</accession>
<dbReference type="RefSeq" id="XP_062688277.1">
    <property type="nucleotide sequence ID" value="XM_062838452.1"/>
</dbReference>
<evidence type="ECO:0000313" key="3">
    <source>
        <dbReference type="Proteomes" id="UP001285908"/>
    </source>
</evidence>
<feature type="region of interest" description="Disordered" evidence="1">
    <location>
        <begin position="19"/>
        <end position="39"/>
    </location>
</feature>